<reference evidence="2 3" key="1">
    <citation type="submission" date="2014-05" db="EMBL/GenBank/DDBJ databases">
        <title>Draft Genome Sequence of Kitasatospora cheerisanensis KCTC 2395.</title>
        <authorList>
            <person name="Nam D.H."/>
        </authorList>
    </citation>
    <scope>NUCLEOTIDE SEQUENCE [LARGE SCALE GENOMIC DNA]</scope>
    <source>
        <strain evidence="2 3">KCTC 2395</strain>
    </source>
</reference>
<sequence>MLLGERVQTGDHLAMDGPVGGGELGGGSDGLIGDQRENRALNIGAEPAPVTGLPVEALLARWAPGQAAKR</sequence>
<accession>A0A066YW37</accession>
<proteinExistence type="predicted"/>
<feature type="compositionally biased region" description="Gly residues" evidence="1">
    <location>
        <begin position="18"/>
        <end position="30"/>
    </location>
</feature>
<evidence type="ECO:0000313" key="2">
    <source>
        <dbReference type="EMBL" id="KDN82311.1"/>
    </source>
</evidence>
<feature type="region of interest" description="Disordered" evidence="1">
    <location>
        <begin position="1"/>
        <end position="33"/>
    </location>
</feature>
<dbReference type="Proteomes" id="UP000027178">
    <property type="component" value="Unassembled WGS sequence"/>
</dbReference>
<dbReference type="EMBL" id="JNBY01000112">
    <property type="protein sequence ID" value="KDN82311.1"/>
    <property type="molecule type" value="Genomic_DNA"/>
</dbReference>
<dbReference type="HOGENOM" id="CLU_2752440_0_0_11"/>
<protein>
    <submittedName>
        <fullName evidence="2">Uncharacterized protein</fullName>
    </submittedName>
</protein>
<keyword evidence="3" id="KW-1185">Reference proteome</keyword>
<evidence type="ECO:0000256" key="1">
    <source>
        <dbReference type="SAM" id="MobiDB-lite"/>
    </source>
</evidence>
<gene>
    <name evidence="2" type="ORF">KCH_58180</name>
</gene>
<evidence type="ECO:0000313" key="3">
    <source>
        <dbReference type="Proteomes" id="UP000027178"/>
    </source>
</evidence>
<name>A0A066YW37_9ACTN</name>
<dbReference type="AlphaFoldDB" id="A0A066YW37"/>
<comment type="caution">
    <text evidence="2">The sequence shown here is derived from an EMBL/GenBank/DDBJ whole genome shotgun (WGS) entry which is preliminary data.</text>
</comment>
<organism evidence="2 3">
    <name type="scientific">Kitasatospora cheerisanensis KCTC 2395</name>
    <dbReference type="NCBI Taxonomy" id="1348663"/>
    <lineage>
        <taxon>Bacteria</taxon>
        <taxon>Bacillati</taxon>
        <taxon>Actinomycetota</taxon>
        <taxon>Actinomycetes</taxon>
        <taxon>Kitasatosporales</taxon>
        <taxon>Streptomycetaceae</taxon>
        <taxon>Kitasatospora</taxon>
    </lineage>
</organism>